<comment type="catalytic activity">
    <reaction evidence="3">
        <text>3-(methylsulfanyl)propanoate + ATP + CoA = 3-(methylsulfanyl)propanoyl-CoA + AMP + diphosphate</text>
        <dbReference type="Rhea" id="RHEA:43052"/>
        <dbReference type="ChEBI" id="CHEBI:30616"/>
        <dbReference type="ChEBI" id="CHEBI:33019"/>
        <dbReference type="ChEBI" id="CHEBI:49016"/>
        <dbReference type="ChEBI" id="CHEBI:57287"/>
        <dbReference type="ChEBI" id="CHEBI:82815"/>
        <dbReference type="ChEBI" id="CHEBI:456215"/>
        <dbReference type="EC" id="6.2.1.44"/>
    </reaction>
    <physiologicalReaction direction="left-to-right" evidence="3">
        <dbReference type="Rhea" id="RHEA:43053"/>
    </physiologicalReaction>
</comment>
<dbReference type="EMBL" id="FNMZ01000002">
    <property type="protein sequence ID" value="SDW69318.1"/>
    <property type="molecule type" value="Genomic_DNA"/>
</dbReference>
<proteinExistence type="inferred from homology"/>
<comment type="similarity">
    <text evidence="1">Belongs to the ATP-dependent AMP-binding enzyme family.</text>
</comment>
<dbReference type="Pfam" id="PF00501">
    <property type="entry name" value="AMP-binding"/>
    <property type="match status" value="1"/>
</dbReference>
<sequence>MIDPKAMTTLGLLSRANAARRPDAMCHKFEGRATTFAQFDALADKVANALDAQGAKLVAYLGKNSDAAYELLVGTARAGGIFGPINWRLAPEEVAGVINIFGPDVLCVGPEFHAAVEAIRDQLPADLTLVAMEGGHETWPAYETWRDAHPAGYPDDKAGPDDPCLLLFTSGTTGLPKGVMLSGGNLLRQRAAMAEAAMAYDSWEDDDINLVAMPFAHIGGLGLWVISFANCCGAIITREFDPIEAMDLIHNEGVSRLFAVPAALQFIVRHPKAKETDFSGIRSISYGAAPMPLPLLRECLEVIGGKLTQVYGMTETTGSICLLPPEDHDPAGSPRMSSAGKPMPGQEVMILDPEGNEVPLGEIGEIATRGPQCMIGYWKNPEATAKTKTEDGWVKSGDAGYMDADGYVYIHDRIKDMIISGGENVYPAEVESVLYGHPAVSEAAVIGVPDDRWGEAVKAVVTLKEGASLDEAAVIGHCRQHLAAFKCPKTVDVIPAMPRNASGKLLKRDLRAPYWEGRGRQVN</sequence>
<evidence type="ECO:0000256" key="2">
    <source>
        <dbReference type="ARBA" id="ARBA00022598"/>
    </source>
</evidence>
<reference evidence="8 9" key="1">
    <citation type="submission" date="2016-10" db="EMBL/GenBank/DDBJ databases">
        <authorList>
            <person name="de Groot N.N."/>
        </authorList>
    </citation>
    <scope>NUCLEOTIDE SEQUENCE [LARGE SCALE GENOMIC DNA]</scope>
    <source>
        <strain evidence="8 9">DSM 17890</strain>
    </source>
</reference>
<dbReference type="Pfam" id="PF13193">
    <property type="entry name" value="AMP-binding_C"/>
    <property type="match status" value="1"/>
</dbReference>
<dbReference type="AlphaFoldDB" id="A0A1H2VM08"/>
<dbReference type="InterPro" id="IPR042099">
    <property type="entry name" value="ANL_N_sf"/>
</dbReference>
<dbReference type="PANTHER" id="PTHR43201">
    <property type="entry name" value="ACYL-COA SYNTHETASE"/>
    <property type="match status" value="1"/>
</dbReference>
<feature type="domain" description="AMP-binding enzyme C-terminal" evidence="7">
    <location>
        <begin position="429"/>
        <end position="504"/>
    </location>
</feature>
<dbReference type="Gene3D" id="3.30.300.30">
    <property type="match status" value="1"/>
</dbReference>
<evidence type="ECO:0000256" key="1">
    <source>
        <dbReference type="ARBA" id="ARBA00006432"/>
    </source>
</evidence>
<gene>
    <name evidence="8" type="ORF">SAMN05444336_102112</name>
</gene>
<evidence type="ECO:0000256" key="3">
    <source>
        <dbReference type="ARBA" id="ARBA00051915"/>
    </source>
</evidence>
<evidence type="ECO:0000259" key="6">
    <source>
        <dbReference type="Pfam" id="PF00501"/>
    </source>
</evidence>
<dbReference type="InterPro" id="IPR000873">
    <property type="entry name" value="AMP-dep_synth/lig_dom"/>
</dbReference>
<dbReference type="PANTHER" id="PTHR43201:SF5">
    <property type="entry name" value="MEDIUM-CHAIN ACYL-COA LIGASE ACSF2, MITOCHONDRIAL"/>
    <property type="match status" value="1"/>
</dbReference>
<evidence type="ECO:0000313" key="8">
    <source>
        <dbReference type="EMBL" id="SDW69318.1"/>
    </source>
</evidence>
<feature type="domain" description="AMP-dependent synthetase/ligase" evidence="6">
    <location>
        <begin position="16"/>
        <end position="378"/>
    </location>
</feature>
<dbReference type="OrthoDB" id="9803968at2"/>
<dbReference type="EC" id="6.2.1.44" evidence="4"/>
<evidence type="ECO:0000256" key="4">
    <source>
        <dbReference type="ARBA" id="ARBA00066616"/>
    </source>
</evidence>
<organism evidence="8 9">
    <name type="scientific">Albimonas donghaensis</name>
    <dbReference type="NCBI Taxonomy" id="356660"/>
    <lineage>
        <taxon>Bacteria</taxon>
        <taxon>Pseudomonadati</taxon>
        <taxon>Pseudomonadota</taxon>
        <taxon>Alphaproteobacteria</taxon>
        <taxon>Rhodobacterales</taxon>
        <taxon>Paracoccaceae</taxon>
        <taxon>Albimonas</taxon>
    </lineage>
</organism>
<dbReference type="InterPro" id="IPR020845">
    <property type="entry name" value="AMP-binding_CS"/>
</dbReference>
<dbReference type="InterPro" id="IPR025110">
    <property type="entry name" value="AMP-bd_C"/>
</dbReference>
<keyword evidence="2" id="KW-0436">Ligase</keyword>
<dbReference type="PROSITE" id="PS00455">
    <property type="entry name" value="AMP_BINDING"/>
    <property type="match status" value="1"/>
</dbReference>
<dbReference type="GO" id="GO:0031956">
    <property type="term" value="F:medium-chain fatty acid-CoA ligase activity"/>
    <property type="evidence" value="ECO:0007669"/>
    <property type="project" value="TreeGrafter"/>
</dbReference>
<accession>A0A1H2VM08</accession>
<evidence type="ECO:0000313" key="9">
    <source>
        <dbReference type="Proteomes" id="UP000199118"/>
    </source>
</evidence>
<name>A0A1H2VM08_9RHOB</name>
<dbReference type="STRING" id="356660.SAMN05444336_102112"/>
<evidence type="ECO:0000259" key="7">
    <source>
        <dbReference type="Pfam" id="PF13193"/>
    </source>
</evidence>
<dbReference type="SUPFAM" id="SSF56801">
    <property type="entry name" value="Acetyl-CoA synthetase-like"/>
    <property type="match status" value="1"/>
</dbReference>
<dbReference type="GO" id="GO:0006631">
    <property type="term" value="P:fatty acid metabolic process"/>
    <property type="evidence" value="ECO:0007669"/>
    <property type="project" value="TreeGrafter"/>
</dbReference>
<dbReference type="Proteomes" id="UP000199118">
    <property type="component" value="Unassembled WGS sequence"/>
</dbReference>
<dbReference type="RefSeq" id="WP_092680946.1">
    <property type="nucleotide sequence ID" value="NZ_FNMZ01000002.1"/>
</dbReference>
<dbReference type="NCBIfam" id="NF004837">
    <property type="entry name" value="PRK06187.1"/>
    <property type="match status" value="1"/>
</dbReference>
<dbReference type="FunFam" id="3.30.300.30:FF:000008">
    <property type="entry name" value="2,3-dihydroxybenzoate-AMP ligase"/>
    <property type="match status" value="1"/>
</dbReference>
<dbReference type="CDD" id="cd17631">
    <property type="entry name" value="FACL_FadD13-like"/>
    <property type="match status" value="1"/>
</dbReference>
<protein>
    <recommendedName>
        <fullName evidence="5">3-methylmercaptopropionyl-CoA ligase</fullName>
        <ecNumber evidence="4">6.2.1.44</ecNumber>
    </recommendedName>
</protein>
<dbReference type="InterPro" id="IPR045851">
    <property type="entry name" value="AMP-bd_C_sf"/>
</dbReference>
<dbReference type="Gene3D" id="3.40.50.12780">
    <property type="entry name" value="N-terminal domain of ligase-like"/>
    <property type="match status" value="1"/>
</dbReference>
<evidence type="ECO:0000256" key="5">
    <source>
        <dbReference type="ARBA" id="ARBA00067668"/>
    </source>
</evidence>
<keyword evidence="9" id="KW-1185">Reference proteome</keyword>